<sequence>MNKYLLLDSGTLTPQGLDNVRLEICEMKKDTMHTPFFTEDYFREPARRWEVRIDNGYPNVIYDSAERIYRCYYTLCTYDPASANTPLSERKITHYEPLPGRITSLAYAESRDGVMWYKPALGLVSFEGNTENNLLFLHAHGTGVFLDEREEDPKKRYKLVTKVEGPDESGFMAVNFSKNGIHWGEMVPWPEHNPRADSHNFVFRDERDGTFRLITRTWKNGVRISVMSESRDFIRWSEPVEILRGRRFSAQVYSMPVFQYEGLYLGLPSVFHEGDRSSDDFDTVDCELAFAAEPEHFDWVCPGSPVIQRGKGRYPGEFDCGCIFASAPVEIDGQMWVYYMGGNGQHSDFRESSLGRASFEQDKLAFYTAVDREKRGLLTTAAFRFFGEDLEVLTEMGEQGYLEAALCTKWNRPIEGFGYAECEILPGEGGYYKIHFKNRNIQDWGQRPVLISLRFQDCRIYAFRGALELQSPKYG</sequence>
<dbReference type="Proteomes" id="UP000263014">
    <property type="component" value="Unassembled WGS sequence"/>
</dbReference>
<dbReference type="SUPFAM" id="SSF75005">
    <property type="entry name" value="Arabinanase/levansucrase/invertase"/>
    <property type="match status" value="1"/>
</dbReference>
<reference evidence="1 2" key="1">
    <citation type="submission" date="2018-08" db="EMBL/GenBank/DDBJ databases">
        <title>A genome reference for cultivated species of the human gut microbiota.</title>
        <authorList>
            <person name="Zou Y."/>
            <person name="Xue W."/>
            <person name="Luo G."/>
        </authorList>
    </citation>
    <scope>NUCLEOTIDE SEQUENCE [LARGE SCALE GENOMIC DNA]</scope>
    <source>
        <strain evidence="1 2">TM09-12</strain>
    </source>
</reference>
<accession>A0A374PAE5</accession>
<comment type="caution">
    <text evidence="1">The sequence shown here is derived from an EMBL/GenBank/DDBJ whole genome shotgun (WGS) entry which is preliminary data.</text>
</comment>
<dbReference type="InterPro" id="IPR023296">
    <property type="entry name" value="Glyco_hydro_beta-prop_sf"/>
</dbReference>
<evidence type="ECO:0000313" key="2">
    <source>
        <dbReference type="Proteomes" id="UP000263014"/>
    </source>
</evidence>
<name>A0A374PAE5_9FIRM</name>
<organism evidence="1 2">
    <name type="scientific">Hungatella hathewayi</name>
    <dbReference type="NCBI Taxonomy" id="154046"/>
    <lineage>
        <taxon>Bacteria</taxon>
        <taxon>Bacillati</taxon>
        <taxon>Bacillota</taxon>
        <taxon>Clostridia</taxon>
        <taxon>Lachnospirales</taxon>
        <taxon>Lachnospiraceae</taxon>
        <taxon>Hungatella</taxon>
    </lineage>
</organism>
<dbReference type="EMBL" id="QSON01000005">
    <property type="protein sequence ID" value="RGJ04862.1"/>
    <property type="molecule type" value="Genomic_DNA"/>
</dbReference>
<protein>
    <recommendedName>
        <fullName evidence="3">Glycosyl hydrolase family 32 N-terminal domain-containing protein</fullName>
    </recommendedName>
</protein>
<dbReference type="AlphaFoldDB" id="A0A374PAE5"/>
<evidence type="ECO:0000313" key="1">
    <source>
        <dbReference type="EMBL" id="RGJ04862.1"/>
    </source>
</evidence>
<evidence type="ECO:0008006" key="3">
    <source>
        <dbReference type="Google" id="ProtNLM"/>
    </source>
</evidence>
<proteinExistence type="predicted"/>
<gene>
    <name evidence="1" type="ORF">DXD79_13205</name>
</gene>
<dbReference type="Gene3D" id="2.115.10.20">
    <property type="entry name" value="Glycosyl hydrolase domain, family 43"/>
    <property type="match status" value="1"/>
</dbReference>
<dbReference type="RefSeq" id="WP_117633652.1">
    <property type="nucleotide sequence ID" value="NZ_QSON01000005.1"/>
</dbReference>